<gene>
    <name evidence="2" type="ORF">S01H1_64138</name>
</gene>
<comment type="caution">
    <text evidence="2">The sequence shown here is derived from an EMBL/GenBank/DDBJ whole genome shotgun (WGS) entry which is preliminary data.</text>
</comment>
<dbReference type="AlphaFoldDB" id="X0XZV6"/>
<evidence type="ECO:0000256" key="1">
    <source>
        <dbReference type="SAM" id="Phobius"/>
    </source>
</evidence>
<feature type="non-terminal residue" evidence="2">
    <location>
        <position position="54"/>
    </location>
</feature>
<organism evidence="2">
    <name type="scientific">marine sediment metagenome</name>
    <dbReference type="NCBI Taxonomy" id="412755"/>
    <lineage>
        <taxon>unclassified sequences</taxon>
        <taxon>metagenomes</taxon>
        <taxon>ecological metagenomes</taxon>
    </lineage>
</organism>
<evidence type="ECO:0000313" key="2">
    <source>
        <dbReference type="EMBL" id="GAG40697.1"/>
    </source>
</evidence>
<protein>
    <submittedName>
        <fullName evidence="2">Uncharacterized protein</fullName>
    </submittedName>
</protein>
<reference evidence="2" key="1">
    <citation type="journal article" date="2014" name="Front. Microbiol.">
        <title>High frequency of phylogenetically diverse reductive dehalogenase-homologous genes in deep subseafloor sedimentary metagenomes.</title>
        <authorList>
            <person name="Kawai M."/>
            <person name="Futagami T."/>
            <person name="Toyoda A."/>
            <person name="Takaki Y."/>
            <person name="Nishi S."/>
            <person name="Hori S."/>
            <person name="Arai W."/>
            <person name="Tsubouchi T."/>
            <person name="Morono Y."/>
            <person name="Uchiyama I."/>
            <person name="Ito T."/>
            <person name="Fujiyama A."/>
            <person name="Inagaki F."/>
            <person name="Takami H."/>
        </authorList>
    </citation>
    <scope>NUCLEOTIDE SEQUENCE</scope>
    <source>
        <strain evidence="2">Expedition CK06-06</strain>
    </source>
</reference>
<name>X0XZV6_9ZZZZ</name>
<keyword evidence="1" id="KW-0812">Transmembrane</keyword>
<accession>X0XZV6</accession>
<keyword evidence="1" id="KW-1133">Transmembrane helix</keyword>
<keyword evidence="1" id="KW-0472">Membrane</keyword>
<proteinExistence type="predicted"/>
<feature type="transmembrane region" description="Helical" evidence="1">
    <location>
        <begin position="36"/>
        <end position="53"/>
    </location>
</feature>
<dbReference type="EMBL" id="BARS01042260">
    <property type="protein sequence ID" value="GAG40697.1"/>
    <property type="molecule type" value="Genomic_DNA"/>
</dbReference>
<sequence>MSESTPSLRPPLVTGDKSLSDVTRDICEPMDRKPTALWWGAFGLSFSALVLGVV</sequence>